<dbReference type="HOGENOM" id="CLU_2933629_0_0_6"/>
<accession>V5U6C1</accession>
<evidence type="ECO:0000313" key="1">
    <source>
        <dbReference type="EMBL" id="AHB72565.1"/>
    </source>
</evidence>
<name>V5U6C1_9ENTR</name>
<sequence length="60" mass="6978">MILLTSFLLVWIESGVMVKLVWFIDDFKKKLLTKINSQKKGLPAIIFKVMIFVLRIPTVL</sequence>
<organism evidence="1 2">
    <name type="scientific">Cronobacter malonaticus</name>
    <dbReference type="NCBI Taxonomy" id="413503"/>
    <lineage>
        <taxon>Bacteria</taxon>
        <taxon>Pseudomonadati</taxon>
        <taxon>Pseudomonadota</taxon>
        <taxon>Gammaproteobacteria</taxon>
        <taxon>Enterobacterales</taxon>
        <taxon>Enterobacteriaceae</taxon>
        <taxon>Cronobacter</taxon>
    </lineage>
</organism>
<dbReference type="PATRIC" id="fig|1401659.3.peg.4170"/>
<proteinExistence type="predicted"/>
<dbReference type="KEGG" id="csi:P262_p1083"/>
<dbReference type="AlphaFoldDB" id="V5U6C1"/>
<keyword evidence="1" id="KW-0614">Plasmid</keyword>
<evidence type="ECO:0000313" key="2">
    <source>
        <dbReference type="Proteomes" id="UP000018545"/>
    </source>
</evidence>
<protein>
    <submittedName>
        <fullName evidence="1">Uncharacterized protein</fullName>
    </submittedName>
</protein>
<gene>
    <name evidence="1" type="ORF">P262_p1083</name>
</gene>
<geneLocation type="plasmid" evidence="1 2">
    <name>p1</name>
</geneLocation>
<dbReference type="EMBL" id="CP006732">
    <property type="protein sequence ID" value="AHB72565.1"/>
    <property type="molecule type" value="Genomic_DNA"/>
</dbReference>
<reference evidence="1 2" key="1">
    <citation type="journal article" date="2014" name="Genome Announc.">
        <title>Complete Genome Sequence of Cronobacter sakazakii Strain CMCC 45402.</title>
        <authorList>
            <person name="Zhao Z."/>
            <person name="Wang L."/>
            <person name="Wang B."/>
            <person name="Liang H."/>
            <person name="Ye Q."/>
            <person name="Zeng M."/>
        </authorList>
    </citation>
    <scope>NUCLEOTIDE SEQUENCE [LARGE SCALE GENOMIC DNA]</scope>
    <source>
        <strain evidence="2">45402</strain>
        <plasmid evidence="2">Plasmid p1</plasmid>
    </source>
</reference>
<dbReference type="Proteomes" id="UP000018545">
    <property type="component" value="Plasmid p1"/>
</dbReference>